<evidence type="ECO:0000256" key="11">
    <source>
        <dbReference type="ARBA" id="ARBA00022989"/>
    </source>
</evidence>
<comment type="caution">
    <text evidence="17">The sequence shown here is derived from an EMBL/GenBank/DDBJ whole genome shotgun (WGS) entry which is preliminary data.</text>
</comment>
<evidence type="ECO:0000256" key="10">
    <source>
        <dbReference type="ARBA" id="ARBA00022967"/>
    </source>
</evidence>
<keyword evidence="4" id="KW-0813">Transport</keyword>
<dbReference type="CDD" id="cd02094">
    <property type="entry name" value="P-type_ATPase_Cu-like"/>
    <property type="match status" value="1"/>
</dbReference>
<dbReference type="SFLD" id="SFLDF00027">
    <property type="entry name" value="p-type_atpase"/>
    <property type="match status" value="1"/>
</dbReference>
<feature type="transmembrane region" description="Helical" evidence="14">
    <location>
        <begin position="739"/>
        <end position="763"/>
    </location>
</feature>
<evidence type="ECO:0000256" key="4">
    <source>
        <dbReference type="ARBA" id="ARBA00022448"/>
    </source>
</evidence>
<keyword evidence="5 14" id="KW-1003">Cell membrane</keyword>
<dbReference type="SFLD" id="SFLDG00002">
    <property type="entry name" value="C1.7:_P-type_atpase_like"/>
    <property type="match status" value="1"/>
</dbReference>
<evidence type="ECO:0000256" key="6">
    <source>
        <dbReference type="ARBA" id="ARBA00022692"/>
    </source>
</evidence>
<dbReference type="PANTHER" id="PTHR43520">
    <property type="entry name" value="ATP7, ISOFORM B"/>
    <property type="match status" value="1"/>
</dbReference>
<dbReference type="NCBIfam" id="TIGR01494">
    <property type="entry name" value="ATPase_P-type"/>
    <property type="match status" value="1"/>
</dbReference>
<keyword evidence="6 14" id="KW-0812">Transmembrane</keyword>
<dbReference type="InterPro" id="IPR023214">
    <property type="entry name" value="HAD_sf"/>
</dbReference>
<dbReference type="InterPro" id="IPR044492">
    <property type="entry name" value="P_typ_ATPase_HD_dom"/>
</dbReference>
<dbReference type="SUPFAM" id="SSF56784">
    <property type="entry name" value="HAD-like"/>
    <property type="match status" value="1"/>
</dbReference>
<feature type="transmembrane region" description="Helical" evidence="14">
    <location>
        <begin position="126"/>
        <end position="146"/>
    </location>
</feature>
<proteinExistence type="inferred from homology"/>
<dbReference type="EMBL" id="JACIEP010000002">
    <property type="protein sequence ID" value="MBB4034554.1"/>
    <property type="molecule type" value="Genomic_DNA"/>
</dbReference>
<dbReference type="FunFam" id="3.30.70.100:FF:000005">
    <property type="entry name" value="Copper-exporting P-type ATPase A"/>
    <property type="match status" value="1"/>
</dbReference>
<feature type="transmembrane region" description="Helical" evidence="14">
    <location>
        <begin position="372"/>
        <end position="391"/>
    </location>
</feature>
<dbReference type="InterPro" id="IPR001757">
    <property type="entry name" value="P_typ_ATPase"/>
</dbReference>
<dbReference type="InterPro" id="IPR023299">
    <property type="entry name" value="ATPase_P-typ_cyto_dom_N"/>
</dbReference>
<feature type="transmembrane region" description="Helical" evidence="14">
    <location>
        <begin position="714"/>
        <end position="733"/>
    </location>
</feature>
<dbReference type="InterPro" id="IPR018303">
    <property type="entry name" value="ATPase_P-typ_P_site"/>
</dbReference>
<dbReference type="InterPro" id="IPR027256">
    <property type="entry name" value="P-typ_ATPase_IB"/>
</dbReference>
<keyword evidence="18" id="KW-1185">Reference proteome</keyword>
<dbReference type="GO" id="GO:0060003">
    <property type="term" value="P:copper ion export"/>
    <property type="evidence" value="ECO:0007669"/>
    <property type="project" value="UniProtKB-ARBA"/>
</dbReference>
<name>A0A840CM36_9BACT</name>
<dbReference type="Gene3D" id="3.30.70.100">
    <property type="match status" value="1"/>
</dbReference>
<dbReference type="SUPFAM" id="SSF81665">
    <property type="entry name" value="Calcium ATPase, transmembrane domain M"/>
    <property type="match status" value="1"/>
</dbReference>
<dbReference type="PROSITE" id="PS01047">
    <property type="entry name" value="HMA_1"/>
    <property type="match status" value="1"/>
</dbReference>
<keyword evidence="9 14" id="KW-0067">ATP-binding</keyword>
<feature type="transmembrane region" description="Helical" evidence="14">
    <location>
        <begin position="152"/>
        <end position="173"/>
    </location>
</feature>
<evidence type="ECO:0000256" key="1">
    <source>
        <dbReference type="ARBA" id="ARBA00004651"/>
    </source>
</evidence>
<dbReference type="SUPFAM" id="SSF81653">
    <property type="entry name" value="Calcium ATPase, transduction domain A"/>
    <property type="match status" value="1"/>
</dbReference>
<feature type="transmembrane region" description="Helical" evidence="14">
    <location>
        <begin position="216"/>
        <end position="235"/>
    </location>
</feature>
<dbReference type="Gene3D" id="3.40.50.1000">
    <property type="entry name" value="HAD superfamily/HAD-like"/>
    <property type="match status" value="1"/>
</dbReference>
<dbReference type="InterPro" id="IPR059000">
    <property type="entry name" value="ATPase_P-type_domA"/>
</dbReference>
<dbReference type="NCBIfam" id="TIGR01511">
    <property type="entry name" value="ATPase-IB1_Cu"/>
    <property type="match status" value="1"/>
</dbReference>
<dbReference type="GO" id="GO:0005507">
    <property type="term" value="F:copper ion binding"/>
    <property type="evidence" value="ECO:0007669"/>
    <property type="project" value="TreeGrafter"/>
</dbReference>
<dbReference type="InterPro" id="IPR017969">
    <property type="entry name" value="Heavy-metal-associated_CS"/>
</dbReference>
<dbReference type="InterPro" id="IPR008250">
    <property type="entry name" value="ATPase_P-typ_transduc_dom_A_sf"/>
</dbReference>
<evidence type="ECO:0000313" key="17">
    <source>
        <dbReference type="EMBL" id="MBB4034554.1"/>
    </source>
</evidence>
<dbReference type="GO" id="GO:0016887">
    <property type="term" value="F:ATP hydrolysis activity"/>
    <property type="evidence" value="ECO:0007669"/>
    <property type="project" value="InterPro"/>
</dbReference>
<dbReference type="InterPro" id="IPR023298">
    <property type="entry name" value="ATPase_P-typ_TM_dom_sf"/>
</dbReference>
<accession>A0A840CM36</accession>
<keyword evidence="13 14" id="KW-0472">Membrane</keyword>
<feature type="region of interest" description="Disordered" evidence="15">
    <location>
        <begin position="1"/>
        <end position="24"/>
    </location>
</feature>
<keyword evidence="8 14" id="KW-0547">Nucleotide-binding</keyword>
<comment type="similarity">
    <text evidence="2 14">Belongs to the cation transport ATPase (P-type) (TC 3.A.3) family. Type IB subfamily.</text>
</comment>
<evidence type="ECO:0000256" key="12">
    <source>
        <dbReference type="ARBA" id="ARBA00023065"/>
    </source>
</evidence>
<dbReference type="RefSeq" id="WP_183305518.1">
    <property type="nucleotide sequence ID" value="NZ_JACIEP010000002.1"/>
</dbReference>
<dbReference type="InterPro" id="IPR036163">
    <property type="entry name" value="HMA_dom_sf"/>
</dbReference>
<evidence type="ECO:0000256" key="7">
    <source>
        <dbReference type="ARBA" id="ARBA00022723"/>
    </source>
</evidence>
<keyword evidence="7 14" id="KW-0479">Metal-binding</keyword>
<dbReference type="SUPFAM" id="SSF55008">
    <property type="entry name" value="HMA, heavy metal-associated domain"/>
    <property type="match status" value="1"/>
</dbReference>
<dbReference type="InterPro" id="IPR006121">
    <property type="entry name" value="HMA_dom"/>
</dbReference>
<dbReference type="Pfam" id="PF00702">
    <property type="entry name" value="Hydrolase"/>
    <property type="match status" value="1"/>
</dbReference>
<evidence type="ECO:0000256" key="5">
    <source>
        <dbReference type="ARBA" id="ARBA00022475"/>
    </source>
</evidence>
<dbReference type="PROSITE" id="PS00154">
    <property type="entry name" value="ATPASE_E1_E2"/>
    <property type="match status" value="1"/>
</dbReference>
<dbReference type="FunFam" id="2.70.150.10:FF:000020">
    <property type="entry name" value="Copper-exporting P-type ATPase A"/>
    <property type="match status" value="1"/>
</dbReference>
<reference evidence="17 18" key="1">
    <citation type="submission" date="2020-08" db="EMBL/GenBank/DDBJ databases">
        <title>Genomic Encyclopedia of Type Strains, Phase IV (KMG-IV): sequencing the most valuable type-strain genomes for metagenomic binning, comparative biology and taxonomic classification.</title>
        <authorList>
            <person name="Goeker M."/>
        </authorList>
    </citation>
    <scope>NUCLEOTIDE SEQUENCE [LARGE SCALE GENOMIC DNA]</scope>
    <source>
        <strain evidence="17 18">DSM 104969</strain>
    </source>
</reference>
<dbReference type="PRINTS" id="PR00943">
    <property type="entry name" value="CUATPASE"/>
</dbReference>
<feature type="transmembrane region" description="Helical" evidence="14">
    <location>
        <begin position="397"/>
        <end position="420"/>
    </location>
</feature>
<dbReference type="SFLD" id="SFLDS00003">
    <property type="entry name" value="Haloacid_Dehalogenase"/>
    <property type="match status" value="1"/>
</dbReference>
<evidence type="ECO:0000256" key="15">
    <source>
        <dbReference type="SAM" id="MobiDB-lite"/>
    </source>
</evidence>
<dbReference type="EC" id="7.2.2.8" evidence="3"/>
<dbReference type="InterPro" id="IPR036412">
    <property type="entry name" value="HAD-like_sf"/>
</dbReference>
<dbReference type="GO" id="GO:0140581">
    <property type="term" value="F:P-type monovalent copper transporter activity"/>
    <property type="evidence" value="ECO:0007669"/>
    <property type="project" value="UniProtKB-EC"/>
</dbReference>
<dbReference type="PROSITE" id="PS01229">
    <property type="entry name" value="COF_2"/>
    <property type="match status" value="1"/>
</dbReference>
<dbReference type="AlphaFoldDB" id="A0A840CM36"/>
<organism evidence="17 18">
    <name type="scientific">Dysgonomonas hofstadii</name>
    <dbReference type="NCBI Taxonomy" id="637886"/>
    <lineage>
        <taxon>Bacteria</taxon>
        <taxon>Pseudomonadati</taxon>
        <taxon>Bacteroidota</taxon>
        <taxon>Bacteroidia</taxon>
        <taxon>Bacteroidales</taxon>
        <taxon>Dysgonomonadaceae</taxon>
        <taxon>Dysgonomonas</taxon>
    </lineage>
</organism>
<dbReference type="Gene3D" id="2.70.150.10">
    <property type="entry name" value="Calcium-transporting ATPase, cytoplasmic transduction domain A"/>
    <property type="match status" value="1"/>
</dbReference>
<keyword evidence="10" id="KW-1278">Translocase</keyword>
<keyword evidence="12" id="KW-0406">Ion transport</keyword>
<gene>
    <name evidence="17" type="ORF">GGR21_000441</name>
</gene>
<dbReference type="Pfam" id="PF00122">
    <property type="entry name" value="E1-E2_ATPase"/>
    <property type="match status" value="1"/>
</dbReference>
<dbReference type="GO" id="GO:0043682">
    <property type="term" value="F:P-type divalent copper transporter activity"/>
    <property type="evidence" value="ECO:0007669"/>
    <property type="project" value="TreeGrafter"/>
</dbReference>
<dbReference type="GO" id="GO:0005886">
    <property type="term" value="C:plasma membrane"/>
    <property type="evidence" value="ECO:0007669"/>
    <property type="project" value="UniProtKB-SubCell"/>
</dbReference>
<evidence type="ECO:0000256" key="13">
    <source>
        <dbReference type="ARBA" id="ARBA00023136"/>
    </source>
</evidence>
<evidence type="ECO:0000259" key="16">
    <source>
        <dbReference type="PROSITE" id="PS50846"/>
    </source>
</evidence>
<keyword evidence="11 14" id="KW-1133">Transmembrane helix</keyword>
<dbReference type="GO" id="GO:0005524">
    <property type="term" value="F:ATP binding"/>
    <property type="evidence" value="ECO:0007669"/>
    <property type="project" value="UniProtKB-UniRule"/>
</dbReference>
<evidence type="ECO:0000256" key="9">
    <source>
        <dbReference type="ARBA" id="ARBA00022840"/>
    </source>
</evidence>
<dbReference type="CDD" id="cd00371">
    <property type="entry name" value="HMA"/>
    <property type="match status" value="1"/>
</dbReference>
<dbReference type="PRINTS" id="PR00119">
    <property type="entry name" value="CATATPASE"/>
</dbReference>
<dbReference type="PANTHER" id="PTHR43520:SF8">
    <property type="entry name" value="P-TYPE CU(+) TRANSPORTER"/>
    <property type="match status" value="1"/>
</dbReference>
<dbReference type="PROSITE" id="PS50846">
    <property type="entry name" value="HMA_2"/>
    <property type="match status" value="1"/>
</dbReference>
<dbReference type="NCBIfam" id="TIGR01525">
    <property type="entry name" value="ATPase-IB_hvy"/>
    <property type="match status" value="1"/>
</dbReference>
<evidence type="ECO:0000313" key="18">
    <source>
        <dbReference type="Proteomes" id="UP000555103"/>
    </source>
</evidence>
<evidence type="ECO:0000256" key="3">
    <source>
        <dbReference type="ARBA" id="ARBA00012517"/>
    </source>
</evidence>
<comment type="subcellular location">
    <subcellularLocation>
        <location evidence="1">Cell membrane</location>
        <topology evidence="1">Multi-pass membrane protein</topology>
    </subcellularLocation>
</comment>
<dbReference type="Gene3D" id="3.40.1110.10">
    <property type="entry name" value="Calcium-transporting ATPase, cytoplasmic domain N"/>
    <property type="match status" value="1"/>
</dbReference>
<dbReference type="GO" id="GO:0055070">
    <property type="term" value="P:copper ion homeostasis"/>
    <property type="evidence" value="ECO:0007669"/>
    <property type="project" value="TreeGrafter"/>
</dbReference>
<protein>
    <recommendedName>
        <fullName evidence="3">P-type Cu(+) transporter</fullName>
        <ecNumber evidence="3">7.2.2.8</ecNumber>
    </recommendedName>
</protein>
<evidence type="ECO:0000256" key="14">
    <source>
        <dbReference type="RuleBase" id="RU362081"/>
    </source>
</evidence>
<feature type="domain" description="HMA" evidence="16">
    <location>
        <begin position="36"/>
        <end position="102"/>
    </location>
</feature>
<dbReference type="Proteomes" id="UP000555103">
    <property type="component" value="Unassembled WGS sequence"/>
</dbReference>
<feature type="transmembrane region" description="Helical" evidence="14">
    <location>
        <begin position="185"/>
        <end position="204"/>
    </location>
</feature>
<dbReference type="Pfam" id="PF00403">
    <property type="entry name" value="HMA"/>
    <property type="match status" value="1"/>
</dbReference>
<sequence length="768" mass="82777">MATPNNKSVLTNKNTAGKPTFSNPGKNLVFAEGNSVKADFPVTGMSCASCVAHVQSTLSKQPGVKNATVNLANATAYVEYLPSVATPEKLKEAVQNAGYDLIIEEKEEEEIEGIHNKHLAELKRNCLWSVIFAIPLVVIAMLFHTIPYANYIMWALSTPIVLIFGRQFFINAWKQAKHRSTNMDTLVALSTGVAYLFSIFNTLFSSFWTSKGLEPHVYFEVSGVVIAFVLLGRYLEERAKRSTTTAIKELIGLQPKTAILVKNGQFTETPIKEIKTGDEIVVKPGEKIAVDGQIVKGNTFIDESMISGEPIAVEKGEGEKVFAGTINQNGSFHFIAEKVGKNTLLGQIIKMVQEAQGSQAPIQKTVDKISSIFIPIIGVIAIATFFLWFFLSGENGFTQGLLSLVTVLVIACPCALGLATPTAIMVGIGKGATNGILIKGAEALEKAQKTTAVVLDKTGTITEGKPHVTNMIWTAEPAKELYNILYSIEAYSEHPLADAIKSYIKDKSELLQNLNVTSLTGRGVQGDTATMKYFVGNKRLLEEQGIALTEEQEGQIAIETENANSVALFADQNTLLAIIGITDTVKPTSLEAIRKMKANGLKVYMLTGDSFHSASLIAGQVGIEPERIKAGVLPAEKSDFIKELQNQGEVVAMVGDGINDSGALATADISIAMGKGSDIAMDVAQITIISSDLNKLHQAIKLSKETVKTIKQNLFWAFIYNLIGVPIAAGILFPINGFLLNPMIAGAAMALSSVSVVTNSLLLKFKKI</sequence>
<evidence type="ECO:0000256" key="2">
    <source>
        <dbReference type="ARBA" id="ARBA00006024"/>
    </source>
</evidence>
<evidence type="ECO:0000256" key="8">
    <source>
        <dbReference type="ARBA" id="ARBA00022741"/>
    </source>
</evidence>